<keyword evidence="2 7" id="KW-0813">Transport</keyword>
<evidence type="ECO:0000256" key="7">
    <source>
        <dbReference type="RuleBase" id="RU363032"/>
    </source>
</evidence>
<feature type="transmembrane region" description="Helical" evidence="7">
    <location>
        <begin position="235"/>
        <end position="257"/>
    </location>
</feature>
<protein>
    <submittedName>
        <fullName evidence="9">ABC transporter permease</fullName>
    </submittedName>
</protein>
<dbReference type="SUPFAM" id="SSF161098">
    <property type="entry name" value="MetI-like"/>
    <property type="match status" value="1"/>
</dbReference>
<dbReference type="PROSITE" id="PS50928">
    <property type="entry name" value="ABC_TM1"/>
    <property type="match status" value="1"/>
</dbReference>
<feature type="transmembrane region" description="Helical" evidence="7">
    <location>
        <begin position="103"/>
        <end position="126"/>
    </location>
</feature>
<evidence type="ECO:0000256" key="3">
    <source>
        <dbReference type="ARBA" id="ARBA00022475"/>
    </source>
</evidence>
<accession>A0ABU8E1X3</accession>
<evidence type="ECO:0000256" key="2">
    <source>
        <dbReference type="ARBA" id="ARBA00022448"/>
    </source>
</evidence>
<dbReference type="PANTHER" id="PTHR43163:SF6">
    <property type="entry name" value="DIPEPTIDE TRANSPORT SYSTEM PERMEASE PROTEIN DPPB-RELATED"/>
    <property type="match status" value="1"/>
</dbReference>
<feature type="transmembrane region" description="Helical" evidence="7">
    <location>
        <begin position="173"/>
        <end position="192"/>
    </location>
</feature>
<dbReference type="InterPro" id="IPR035906">
    <property type="entry name" value="MetI-like_sf"/>
</dbReference>
<feature type="domain" description="ABC transmembrane type-1" evidence="8">
    <location>
        <begin position="99"/>
        <end position="300"/>
    </location>
</feature>
<comment type="similarity">
    <text evidence="7">Belongs to the binding-protein-dependent transport system permease family.</text>
</comment>
<proteinExistence type="inferred from homology"/>
<dbReference type="RefSeq" id="WP_225232778.1">
    <property type="nucleotide sequence ID" value="NZ_JBAPLV010000002.1"/>
</dbReference>
<organism evidence="9 10">
    <name type="scientific">Klenkia terrae</name>
    <dbReference type="NCBI Taxonomy" id="1052259"/>
    <lineage>
        <taxon>Bacteria</taxon>
        <taxon>Bacillati</taxon>
        <taxon>Actinomycetota</taxon>
        <taxon>Actinomycetes</taxon>
        <taxon>Geodermatophilales</taxon>
        <taxon>Geodermatophilaceae</taxon>
        <taxon>Klenkia</taxon>
    </lineage>
</organism>
<dbReference type="Pfam" id="PF00528">
    <property type="entry name" value="BPD_transp_1"/>
    <property type="match status" value="1"/>
</dbReference>
<dbReference type="CDD" id="cd06261">
    <property type="entry name" value="TM_PBP2"/>
    <property type="match status" value="1"/>
</dbReference>
<feature type="transmembrane region" description="Helical" evidence="7">
    <location>
        <begin position="277"/>
        <end position="300"/>
    </location>
</feature>
<keyword evidence="3" id="KW-1003">Cell membrane</keyword>
<gene>
    <name evidence="9" type="ORF">UXQ13_02625</name>
</gene>
<name>A0ABU8E1X3_9ACTN</name>
<keyword evidence="5 7" id="KW-1133">Transmembrane helix</keyword>
<comment type="caution">
    <text evidence="9">The sequence shown here is derived from an EMBL/GenBank/DDBJ whole genome shotgun (WGS) entry which is preliminary data.</text>
</comment>
<evidence type="ECO:0000256" key="4">
    <source>
        <dbReference type="ARBA" id="ARBA00022692"/>
    </source>
</evidence>
<evidence type="ECO:0000259" key="8">
    <source>
        <dbReference type="PROSITE" id="PS50928"/>
    </source>
</evidence>
<dbReference type="InterPro" id="IPR045621">
    <property type="entry name" value="BPD_transp_1_N"/>
</dbReference>
<dbReference type="Gene3D" id="1.10.3720.10">
    <property type="entry name" value="MetI-like"/>
    <property type="match status" value="1"/>
</dbReference>
<evidence type="ECO:0000256" key="1">
    <source>
        <dbReference type="ARBA" id="ARBA00004651"/>
    </source>
</evidence>
<evidence type="ECO:0000313" key="10">
    <source>
        <dbReference type="Proteomes" id="UP001373496"/>
    </source>
</evidence>
<dbReference type="PANTHER" id="PTHR43163">
    <property type="entry name" value="DIPEPTIDE TRANSPORT SYSTEM PERMEASE PROTEIN DPPB-RELATED"/>
    <property type="match status" value="1"/>
</dbReference>
<comment type="subcellular location">
    <subcellularLocation>
        <location evidence="1 7">Cell membrane</location>
        <topology evidence="1 7">Multi-pass membrane protein</topology>
    </subcellularLocation>
</comment>
<dbReference type="InterPro" id="IPR000515">
    <property type="entry name" value="MetI-like"/>
</dbReference>
<feature type="transmembrane region" description="Helical" evidence="7">
    <location>
        <begin position="138"/>
        <end position="161"/>
    </location>
</feature>
<dbReference type="Pfam" id="PF19300">
    <property type="entry name" value="BPD_transp_1_N"/>
    <property type="match status" value="1"/>
</dbReference>
<dbReference type="Proteomes" id="UP001373496">
    <property type="component" value="Unassembled WGS sequence"/>
</dbReference>
<keyword evidence="4 7" id="KW-0812">Transmembrane</keyword>
<feature type="transmembrane region" description="Helical" evidence="7">
    <location>
        <begin position="12"/>
        <end position="30"/>
    </location>
</feature>
<evidence type="ECO:0000256" key="6">
    <source>
        <dbReference type="ARBA" id="ARBA00023136"/>
    </source>
</evidence>
<sequence length="313" mass="32408">MTRAALRRLGQALGTAAGGAILTFALLVAAPGDPARRVLSARGVQDPTPTAVAQVRAELGVDQPLPLRFWDWLTDLTRGDLGVSWRTGRPVTTELVDRLPATAILAVSALGLAVVLSLALGLLAAARPGGWPDHVARVLSTAVLVVPGFLLGVVVLDVLVVRAGLGRVIADGTWSTAFLPALVLSLGAAASWSRVLRAGLLEARGAAHLRVSRARGAGPARRLVVHELPNALPPYLTLIGLGSAALLGGAPIVETVFTWPGVGRYTVEAITGRDMPVVTGFTLLAVLLYVVVSLALDLLAAALDPRLRARVAA</sequence>
<evidence type="ECO:0000313" key="9">
    <source>
        <dbReference type="EMBL" id="MEI4277348.1"/>
    </source>
</evidence>
<reference evidence="9 10" key="1">
    <citation type="submission" date="2024-03" db="EMBL/GenBank/DDBJ databases">
        <title>Draft genome sequence of Klenkia terrae.</title>
        <authorList>
            <person name="Duangmal K."/>
            <person name="Chantavorakit T."/>
        </authorList>
    </citation>
    <scope>NUCLEOTIDE SEQUENCE [LARGE SCALE GENOMIC DNA]</scope>
    <source>
        <strain evidence="9 10">JCM 17786</strain>
    </source>
</reference>
<dbReference type="EMBL" id="JBAPLV010000002">
    <property type="protein sequence ID" value="MEI4277348.1"/>
    <property type="molecule type" value="Genomic_DNA"/>
</dbReference>
<evidence type="ECO:0000256" key="5">
    <source>
        <dbReference type="ARBA" id="ARBA00022989"/>
    </source>
</evidence>
<keyword evidence="10" id="KW-1185">Reference proteome</keyword>
<keyword evidence="6 7" id="KW-0472">Membrane</keyword>